<dbReference type="STRING" id="648757.Rvan_2594"/>
<dbReference type="Proteomes" id="UP000001399">
    <property type="component" value="Chromosome"/>
</dbReference>
<keyword evidence="3" id="KW-1185">Reference proteome</keyword>
<reference evidence="3" key="1">
    <citation type="journal article" date="2011" name="J. Bacteriol.">
        <title>Genome sequences of eight morphologically diverse alphaproteobacteria.</title>
        <authorList>
            <consortium name="US DOE Joint Genome Institute"/>
            <person name="Brown P.J."/>
            <person name="Kysela D.T."/>
            <person name="Buechlein A."/>
            <person name="Hemmerich C."/>
            <person name="Brun Y.V."/>
        </authorList>
    </citation>
    <scope>NUCLEOTIDE SEQUENCE [LARGE SCALE GENOMIC DNA]</scope>
    <source>
        <strain evidence="3">ATCC 17100 / ATH 3.1.1 / DSM 162 / LMG 4299</strain>
    </source>
</reference>
<gene>
    <name evidence="2" type="ordered locus">Rvan_2594</name>
</gene>
<evidence type="ECO:0000256" key="1">
    <source>
        <dbReference type="SAM" id="Phobius"/>
    </source>
</evidence>
<dbReference type="HOGENOM" id="CLU_191964_0_1_5"/>
<organism evidence="2 3">
    <name type="scientific">Rhodomicrobium vannielii (strain ATCC 17100 / DSM 162 / LMG 4299 / NCIMB 10020 / ATH 3.1.1)</name>
    <dbReference type="NCBI Taxonomy" id="648757"/>
    <lineage>
        <taxon>Bacteria</taxon>
        <taxon>Pseudomonadati</taxon>
        <taxon>Pseudomonadota</taxon>
        <taxon>Alphaproteobacteria</taxon>
        <taxon>Hyphomicrobiales</taxon>
        <taxon>Hyphomicrobiaceae</taxon>
        <taxon>Rhodomicrobium</taxon>
    </lineage>
</organism>
<dbReference type="AlphaFoldDB" id="E3I6U1"/>
<sequence>MPTLLRFLTIVGLIAGLFYGSMFVLATFFEPSPHEMTKSIRDAKIK</sequence>
<protein>
    <recommendedName>
        <fullName evidence="4">Histidine kinase</fullName>
    </recommendedName>
</protein>
<evidence type="ECO:0008006" key="4">
    <source>
        <dbReference type="Google" id="ProtNLM"/>
    </source>
</evidence>
<proteinExistence type="predicted"/>
<keyword evidence="1" id="KW-0812">Transmembrane</keyword>
<keyword evidence="1" id="KW-1133">Transmembrane helix</keyword>
<dbReference type="RefSeq" id="WP_013420187.1">
    <property type="nucleotide sequence ID" value="NC_014664.1"/>
</dbReference>
<keyword evidence="1" id="KW-0472">Membrane</keyword>
<feature type="transmembrane region" description="Helical" evidence="1">
    <location>
        <begin position="7"/>
        <end position="29"/>
    </location>
</feature>
<dbReference type="EMBL" id="CP002292">
    <property type="protein sequence ID" value="ADP71809.1"/>
    <property type="molecule type" value="Genomic_DNA"/>
</dbReference>
<evidence type="ECO:0000313" key="2">
    <source>
        <dbReference type="EMBL" id="ADP71809.1"/>
    </source>
</evidence>
<evidence type="ECO:0000313" key="3">
    <source>
        <dbReference type="Proteomes" id="UP000001399"/>
    </source>
</evidence>
<accession>E3I6U1</accession>
<name>E3I6U1_RHOVT</name>
<dbReference type="OrthoDB" id="9805893at2"/>
<dbReference type="KEGG" id="rva:Rvan_2594"/>